<keyword evidence="2" id="KW-0548">Nucleotidyltransferase</keyword>
<dbReference type="AlphaFoldDB" id="A0AAE0PW16"/>
<keyword evidence="6" id="KW-0695">RNA-directed DNA polymerase</keyword>
<dbReference type="Gene3D" id="1.10.340.70">
    <property type="match status" value="1"/>
</dbReference>
<reference evidence="9" key="1">
    <citation type="submission" date="2023-06" db="EMBL/GenBank/DDBJ databases">
        <title>Male Hemibagrus guttatus genome.</title>
        <authorList>
            <person name="Bian C."/>
        </authorList>
    </citation>
    <scope>NUCLEOTIDE SEQUENCE</scope>
    <source>
        <strain evidence="9">Male_cb2023</strain>
        <tissue evidence="9">Muscle</tissue>
    </source>
</reference>
<evidence type="ECO:0000313" key="9">
    <source>
        <dbReference type="EMBL" id="KAK3508910.1"/>
    </source>
</evidence>
<evidence type="ECO:0000256" key="6">
    <source>
        <dbReference type="ARBA" id="ARBA00022918"/>
    </source>
</evidence>
<dbReference type="InterPro" id="IPR001584">
    <property type="entry name" value="Integrase_cat-core"/>
</dbReference>
<dbReference type="Gene3D" id="3.30.420.10">
    <property type="entry name" value="Ribonuclease H-like superfamily/Ribonuclease H"/>
    <property type="match status" value="1"/>
</dbReference>
<dbReference type="InterPro" id="IPR050951">
    <property type="entry name" value="Retrovirus_Pol_polyprotein"/>
</dbReference>
<dbReference type="GO" id="GO:0004519">
    <property type="term" value="F:endonuclease activity"/>
    <property type="evidence" value="ECO:0007669"/>
    <property type="project" value="UniProtKB-KW"/>
</dbReference>
<dbReference type="InterPro" id="IPR041588">
    <property type="entry name" value="Integrase_H2C2"/>
</dbReference>
<comment type="caution">
    <text evidence="9">The sequence shown here is derived from an EMBL/GenBank/DDBJ whole genome shotgun (WGS) entry which is preliminary data.</text>
</comment>
<name>A0AAE0PW16_9TELE</name>
<protein>
    <recommendedName>
        <fullName evidence="7">Gypsy retrotransposon integrase-like protein 1</fullName>
    </recommendedName>
</protein>
<dbReference type="SUPFAM" id="SSF53098">
    <property type="entry name" value="Ribonuclease H-like"/>
    <property type="match status" value="1"/>
</dbReference>
<evidence type="ECO:0000256" key="3">
    <source>
        <dbReference type="ARBA" id="ARBA00022722"/>
    </source>
</evidence>
<proteinExistence type="predicted"/>
<dbReference type="SUPFAM" id="SSF56672">
    <property type="entry name" value="DNA/RNA polymerases"/>
    <property type="match status" value="1"/>
</dbReference>
<dbReference type="InterPro" id="IPR041373">
    <property type="entry name" value="RT_RNaseH"/>
</dbReference>
<keyword evidence="5" id="KW-0378">Hydrolase</keyword>
<dbReference type="InterPro" id="IPR012337">
    <property type="entry name" value="RNaseH-like_sf"/>
</dbReference>
<dbReference type="Proteomes" id="UP001274896">
    <property type="component" value="Unassembled WGS sequence"/>
</dbReference>
<dbReference type="EMBL" id="JAUCMX010000027">
    <property type="protein sequence ID" value="KAK3508910.1"/>
    <property type="molecule type" value="Genomic_DNA"/>
</dbReference>
<evidence type="ECO:0000313" key="10">
    <source>
        <dbReference type="Proteomes" id="UP001274896"/>
    </source>
</evidence>
<evidence type="ECO:0000256" key="4">
    <source>
        <dbReference type="ARBA" id="ARBA00022759"/>
    </source>
</evidence>
<sequence length="317" mass="37065">MMWGIESFSPLKRLWKGGLEGARRPFLVLTDHRNLEYLCEAKCPNPRQARWALFFTRFQFSVTYHPRSKNGKADIMSQQLDSKNSLPHPEPILPSAVVLGPIQWNLVEGIQRAHAEEPPPTACPPLKRYMPTPLRHQVIQWTHESPSNGQPGIHRTMRLVQQRFWWPSAVHDIERYVREYLQPWKQPPLCSTRLPEDIFSARGPQFTSWVWQAFCEKLGINVSLSSGYHMQSNDQAERLNQEIGRFLRAYCSREQHRWSEFLPWAEYAQNSLMHSSTGLTPFQCILGYHPPLFPWSEEPSDVPTVDDWARHSQEVWE</sequence>
<evidence type="ECO:0000256" key="1">
    <source>
        <dbReference type="ARBA" id="ARBA00022679"/>
    </source>
</evidence>
<keyword evidence="4" id="KW-0255">Endonuclease</keyword>
<evidence type="ECO:0000256" key="5">
    <source>
        <dbReference type="ARBA" id="ARBA00022801"/>
    </source>
</evidence>
<evidence type="ECO:0000256" key="2">
    <source>
        <dbReference type="ARBA" id="ARBA00022695"/>
    </source>
</evidence>
<dbReference type="GO" id="GO:0015074">
    <property type="term" value="P:DNA integration"/>
    <property type="evidence" value="ECO:0007669"/>
    <property type="project" value="InterPro"/>
</dbReference>
<organism evidence="9 10">
    <name type="scientific">Hemibagrus guttatus</name>
    <dbReference type="NCBI Taxonomy" id="175788"/>
    <lineage>
        <taxon>Eukaryota</taxon>
        <taxon>Metazoa</taxon>
        <taxon>Chordata</taxon>
        <taxon>Craniata</taxon>
        <taxon>Vertebrata</taxon>
        <taxon>Euteleostomi</taxon>
        <taxon>Actinopterygii</taxon>
        <taxon>Neopterygii</taxon>
        <taxon>Teleostei</taxon>
        <taxon>Ostariophysi</taxon>
        <taxon>Siluriformes</taxon>
        <taxon>Bagridae</taxon>
        <taxon>Hemibagrus</taxon>
    </lineage>
</organism>
<feature type="domain" description="Integrase catalytic" evidence="8">
    <location>
        <begin position="195"/>
        <end position="289"/>
    </location>
</feature>
<gene>
    <name evidence="9" type="ORF">QTP70_013734</name>
</gene>
<evidence type="ECO:0000259" key="8">
    <source>
        <dbReference type="PROSITE" id="PS50994"/>
    </source>
</evidence>
<dbReference type="InterPro" id="IPR043502">
    <property type="entry name" value="DNA/RNA_pol_sf"/>
</dbReference>
<keyword evidence="10" id="KW-1185">Reference proteome</keyword>
<dbReference type="GO" id="GO:0003964">
    <property type="term" value="F:RNA-directed DNA polymerase activity"/>
    <property type="evidence" value="ECO:0007669"/>
    <property type="project" value="UniProtKB-KW"/>
</dbReference>
<dbReference type="PANTHER" id="PTHR37984:SF15">
    <property type="entry name" value="INTEGRASE CATALYTIC DOMAIN-CONTAINING PROTEIN"/>
    <property type="match status" value="1"/>
</dbReference>
<accession>A0AAE0PW16</accession>
<dbReference type="InterPro" id="IPR036397">
    <property type="entry name" value="RNaseH_sf"/>
</dbReference>
<dbReference type="PANTHER" id="PTHR37984">
    <property type="entry name" value="PROTEIN CBG26694"/>
    <property type="match status" value="1"/>
</dbReference>
<dbReference type="Pfam" id="PF17921">
    <property type="entry name" value="Integrase_H2C2"/>
    <property type="match status" value="1"/>
</dbReference>
<dbReference type="GO" id="GO:0003676">
    <property type="term" value="F:nucleic acid binding"/>
    <property type="evidence" value="ECO:0007669"/>
    <property type="project" value="InterPro"/>
</dbReference>
<keyword evidence="1" id="KW-0808">Transferase</keyword>
<evidence type="ECO:0000256" key="7">
    <source>
        <dbReference type="ARBA" id="ARBA00039658"/>
    </source>
</evidence>
<dbReference type="Pfam" id="PF17917">
    <property type="entry name" value="RT_RNaseH"/>
    <property type="match status" value="1"/>
</dbReference>
<dbReference type="PROSITE" id="PS50994">
    <property type="entry name" value="INTEGRASE"/>
    <property type="match status" value="1"/>
</dbReference>
<dbReference type="GO" id="GO:0016787">
    <property type="term" value="F:hydrolase activity"/>
    <property type="evidence" value="ECO:0007669"/>
    <property type="project" value="UniProtKB-KW"/>
</dbReference>
<keyword evidence="3" id="KW-0540">Nuclease</keyword>